<keyword evidence="3" id="KW-0547">Nucleotide-binding</keyword>
<evidence type="ECO:0000256" key="6">
    <source>
        <dbReference type="ARBA" id="ARBA00023146"/>
    </source>
</evidence>
<dbReference type="GO" id="GO:0005829">
    <property type="term" value="C:cytosol"/>
    <property type="evidence" value="ECO:0007669"/>
    <property type="project" value="TreeGrafter"/>
</dbReference>
<dbReference type="Pfam" id="PF13603">
    <property type="entry name" value="tRNA-synt_1_2"/>
    <property type="match status" value="1"/>
</dbReference>
<gene>
    <name evidence="9" type="ORF">ALEPTO_LOCUS8295</name>
</gene>
<dbReference type="EMBL" id="CAJVPS010004517">
    <property type="protein sequence ID" value="CAG8604642.1"/>
    <property type="molecule type" value="Genomic_DNA"/>
</dbReference>
<dbReference type="InterPro" id="IPR002303">
    <property type="entry name" value="Valyl-tRNA_ligase"/>
</dbReference>
<dbReference type="AlphaFoldDB" id="A0A9N9CLM1"/>
<feature type="domain" description="Leucyl-tRNA synthetase editing" evidence="8">
    <location>
        <begin position="70"/>
        <end position="129"/>
    </location>
</feature>
<keyword evidence="5" id="KW-0648">Protein biosynthesis</keyword>
<dbReference type="InterPro" id="IPR025709">
    <property type="entry name" value="Leu_tRNA-synth_edit"/>
</dbReference>
<evidence type="ECO:0000313" key="10">
    <source>
        <dbReference type="Proteomes" id="UP000789508"/>
    </source>
</evidence>
<evidence type="ECO:0000256" key="7">
    <source>
        <dbReference type="ARBA" id="ARBA00029936"/>
    </source>
</evidence>
<dbReference type="SUPFAM" id="SSF50677">
    <property type="entry name" value="ValRS/IleRS/LeuRS editing domain"/>
    <property type="match status" value="1"/>
</dbReference>
<evidence type="ECO:0000256" key="5">
    <source>
        <dbReference type="ARBA" id="ARBA00022917"/>
    </source>
</evidence>
<dbReference type="InterPro" id="IPR009008">
    <property type="entry name" value="Val/Leu/Ile-tRNA-synth_edit"/>
</dbReference>
<accession>A0A9N9CLM1</accession>
<keyword evidence="6" id="KW-0030">Aminoacyl-tRNA synthetase</keyword>
<dbReference type="PANTHER" id="PTHR11946:SF93">
    <property type="entry name" value="VALINE--TRNA LIGASE, CHLOROPLASTIC_MITOCHONDRIAL 2"/>
    <property type="match status" value="1"/>
</dbReference>
<proteinExistence type="predicted"/>
<dbReference type="PANTHER" id="PTHR11946">
    <property type="entry name" value="VALYL-TRNA SYNTHETASES"/>
    <property type="match status" value="1"/>
</dbReference>
<keyword evidence="4" id="KW-0067">ATP-binding</keyword>
<dbReference type="OrthoDB" id="2400002at2759"/>
<comment type="caution">
    <text evidence="9">The sequence shown here is derived from an EMBL/GenBank/DDBJ whole genome shotgun (WGS) entry which is preliminary data.</text>
</comment>
<evidence type="ECO:0000256" key="4">
    <source>
        <dbReference type="ARBA" id="ARBA00022840"/>
    </source>
</evidence>
<dbReference type="GO" id="GO:0005524">
    <property type="term" value="F:ATP binding"/>
    <property type="evidence" value="ECO:0007669"/>
    <property type="project" value="UniProtKB-KW"/>
</dbReference>
<protein>
    <recommendedName>
        <fullName evidence="1">valine--tRNA ligase</fullName>
        <ecNumber evidence="1">6.1.1.9</ecNumber>
    </recommendedName>
    <alternativeName>
        <fullName evidence="7">Valyl-tRNA synthetase</fullName>
    </alternativeName>
</protein>
<dbReference type="GO" id="GO:0004832">
    <property type="term" value="F:valine-tRNA ligase activity"/>
    <property type="evidence" value="ECO:0007669"/>
    <property type="project" value="UniProtKB-EC"/>
</dbReference>
<keyword evidence="2" id="KW-0436">Ligase</keyword>
<evidence type="ECO:0000256" key="3">
    <source>
        <dbReference type="ARBA" id="ARBA00022741"/>
    </source>
</evidence>
<reference evidence="9" key="1">
    <citation type="submission" date="2021-06" db="EMBL/GenBank/DDBJ databases">
        <authorList>
            <person name="Kallberg Y."/>
            <person name="Tangrot J."/>
            <person name="Rosling A."/>
        </authorList>
    </citation>
    <scope>NUCLEOTIDE SEQUENCE</scope>
    <source>
        <strain evidence="9">FL130A</strain>
    </source>
</reference>
<dbReference type="EC" id="6.1.1.9" evidence="1"/>
<dbReference type="GO" id="GO:0006438">
    <property type="term" value="P:valyl-tRNA aminoacylation"/>
    <property type="evidence" value="ECO:0007669"/>
    <property type="project" value="InterPro"/>
</dbReference>
<sequence length="187" mass="21554">MINWDVKLQTAISDLEVVYKPEKNKLYYLKYYLVESKEEYLAVATSRPETIFADACLFVNPHDSRYTKYIGKKVVNPLNQQEIPVLADESVLIDFGTGVLKCTPAHDFQDYELGMKYGLDCKICLDSKGYLNELAGKYQGLERFIGRKKIIEDLQKTNICFQIETYESNIGYSQRSDIVVEPYLSTQ</sequence>
<name>A0A9N9CLM1_9GLOM</name>
<dbReference type="Proteomes" id="UP000789508">
    <property type="component" value="Unassembled WGS sequence"/>
</dbReference>
<evidence type="ECO:0000313" key="9">
    <source>
        <dbReference type="EMBL" id="CAG8604642.1"/>
    </source>
</evidence>
<organism evidence="9 10">
    <name type="scientific">Ambispora leptoticha</name>
    <dbReference type="NCBI Taxonomy" id="144679"/>
    <lineage>
        <taxon>Eukaryota</taxon>
        <taxon>Fungi</taxon>
        <taxon>Fungi incertae sedis</taxon>
        <taxon>Mucoromycota</taxon>
        <taxon>Glomeromycotina</taxon>
        <taxon>Glomeromycetes</taxon>
        <taxon>Archaeosporales</taxon>
        <taxon>Ambisporaceae</taxon>
        <taxon>Ambispora</taxon>
    </lineage>
</organism>
<dbReference type="GO" id="GO:0002161">
    <property type="term" value="F:aminoacyl-tRNA deacylase activity"/>
    <property type="evidence" value="ECO:0007669"/>
    <property type="project" value="InterPro"/>
</dbReference>
<keyword evidence="10" id="KW-1185">Reference proteome</keyword>
<evidence type="ECO:0000256" key="2">
    <source>
        <dbReference type="ARBA" id="ARBA00022598"/>
    </source>
</evidence>
<evidence type="ECO:0000256" key="1">
    <source>
        <dbReference type="ARBA" id="ARBA00013169"/>
    </source>
</evidence>
<evidence type="ECO:0000259" key="8">
    <source>
        <dbReference type="Pfam" id="PF13603"/>
    </source>
</evidence>
<dbReference type="Gene3D" id="3.90.740.10">
    <property type="entry name" value="Valyl/Leucyl/Isoleucyl-tRNA synthetase, editing domain"/>
    <property type="match status" value="1"/>
</dbReference>